<keyword evidence="3 9" id="KW-0479">Metal-binding</keyword>
<feature type="domain" description="Thiamine phosphate synthase/TenI" evidence="12">
    <location>
        <begin position="38"/>
        <end position="216"/>
    </location>
</feature>
<comment type="cofactor">
    <cofactor evidence="9">
        <name>Mg(2+)</name>
        <dbReference type="ChEBI" id="CHEBI:18420"/>
    </cofactor>
    <text evidence="9">Binds 1 Mg(2+) ion per subunit.</text>
</comment>
<evidence type="ECO:0000256" key="5">
    <source>
        <dbReference type="ARBA" id="ARBA00022977"/>
    </source>
</evidence>
<evidence type="ECO:0000256" key="11">
    <source>
        <dbReference type="RuleBase" id="RU004253"/>
    </source>
</evidence>
<comment type="catalytic activity">
    <reaction evidence="8 9 10">
        <text>2-[(2R,5Z)-2-carboxy-4-methylthiazol-5(2H)-ylidene]ethyl phosphate + 4-amino-2-methyl-5-(diphosphooxymethyl)pyrimidine + 2 H(+) = thiamine phosphate + CO2 + diphosphate</text>
        <dbReference type="Rhea" id="RHEA:47844"/>
        <dbReference type="ChEBI" id="CHEBI:15378"/>
        <dbReference type="ChEBI" id="CHEBI:16526"/>
        <dbReference type="ChEBI" id="CHEBI:33019"/>
        <dbReference type="ChEBI" id="CHEBI:37575"/>
        <dbReference type="ChEBI" id="CHEBI:57841"/>
        <dbReference type="ChEBI" id="CHEBI:62899"/>
        <dbReference type="EC" id="2.5.1.3"/>
    </reaction>
</comment>
<dbReference type="InterPro" id="IPR034291">
    <property type="entry name" value="TMP_synthase"/>
</dbReference>
<dbReference type="GO" id="GO:0004789">
    <property type="term" value="F:thiamine-phosphate diphosphorylase activity"/>
    <property type="evidence" value="ECO:0007669"/>
    <property type="project" value="UniProtKB-UniRule"/>
</dbReference>
<evidence type="ECO:0000313" key="13">
    <source>
        <dbReference type="EMBL" id="CAJ25263.1"/>
    </source>
</evidence>
<dbReference type="CDD" id="cd00564">
    <property type="entry name" value="TMP_TenI"/>
    <property type="match status" value="1"/>
</dbReference>
<dbReference type="GO" id="GO:0005737">
    <property type="term" value="C:cytoplasm"/>
    <property type="evidence" value="ECO:0007669"/>
    <property type="project" value="TreeGrafter"/>
</dbReference>
<evidence type="ECO:0000259" key="12">
    <source>
        <dbReference type="Pfam" id="PF02581"/>
    </source>
</evidence>
<evidence type="ECO:0000256" key="10">
    <source>
        <dbReference type="RuleBase" id="RU003826"/>
    </source>
</evidence>
<dbReference type="InterPro" id="IPR013785">
    <property type="entry name" value="Aldolase_TIM"/>
</dbReference>
<evidence type="ECO:0000256" key="2">
    <source>
        <dbReference type="ARBA" id="ARBA00022679"/>
    </source>
</evidence>
<dbReference type="InterPro" id="IPR022998">
    <property type="entry name" value="ThiamineP_synth_TenI"/>
</dbReference>
<comment type="catalytic activity">
    <reaction evidence="6 9 10">
        <text>4-methyl-5-(2-phosphooxyethyl)-thiazole + 4-amino-2-methyl-5-(diphosphooxymethyl)pyrimidine + H(+) = thiamine phosphate + diphosphate</text>
        <dbReference type="Rhea" id="RHEA:22328"/>
        <dbReference type="ChEBI" id="CHEBI:15378"/>
        <dbReference type="ChEBI" id="CHEBI:33019"/>
        <dbReference type="ChEBI" id="CHEBI:37575"/>
        <dbReference type="ChEBI" id="CHEBI:57841"/>
        <dbReference type="ChEBI" id="CHEBI:58296"/>
        <dbReference type="EC" id="2.5.1.3"/>
    </reaction>
</comment>
<dbReference type="Pfam" id="PF02581">
    <property type="entry name" value="TMP-TENI"/>
    <property type="match status" value="1"/>
</dbReference>
<dbReference type="PANTHER" id="PTHR20857">
    <property type="entry name" value="THIAMINE-PHOSPHATE PYROPHOSPHORYLASE"/>
    <property type="match status" value="1"/>
</dbReference>
<feature type="binding site" evidence="9">
    <location>
        <position position="98"/>
    </location>
    <ligand>
        <name>4-amino-2-methyl-5-(diphosphooxymethyl)pyrimidine</name>
        <dbReference type="ChEBI" id="CHEBI:57841"/>
    </ligand>
</feature>
<dbReference type="UniPathway" id="UPA00060">
    <property type="reaction ID" value="UER00141"/>
</dbReference>
<dbReference type="SUPFAM" id="SSF51391">
    <property type="entry name" value="Thiamin phosphate synthase"/>
    <property type="match status" value="1"/>
</dbReference>
<comment type="pathway">
    <text evidence="1 9 11">Cofactor biosynthesis; thiamine diphosphate biosynthesis; thiamine phosphate from 4-amino-2-methyl-5-diphosphomethylpyrimidine and 4-methyl-5-(2-phosphoethyl)-thiazole: step 1/1.</text>
</comment>
<feature type="binding site" evidence="9">
    <location>
        <begin position="66"/>
        <end position="70"/>
    </location>
    <ligand>
        <name>4-amino-2-methyl-5-(diphosphooxymethyl)pyrimidine</name>
        <dbReference type="ChEBI" id="CHEBI:57841"/>
    </ligand>
</feature>
<accession>Q3BPQ0</accession>
<evidence type="ECO:0000256" key="8">
    <source>
        <dbReference type="ARBA" id="ARBA00047883"/>
    </source>
</evidence>
<comment type="catalytic activity">
    <reaction evidence="7 9 10">
        <text>2-(2-carboxy-4-methylthiazol-5-yl)ethyl phosphate + 4-amino-2-methyl-5-(diphosphooxymethyl)pyrimidine + 2 H(+) = thiamine phosphate + CO2 + diphosphate</text>
        <dbReference type="Rhea" id="RHEA:47848"/>
        <dbReference type="ChEBI" id="CHEBI:15378"/>
        <dbReference type="ChEBI" id="CHEBI:16526"/>
        <dbReference type="ChEBI" id="CHEBI:33019"/>
        <dbReference type="ChEBI" id="CHEBI:37575"/>
        <dbReference type="ChEBI" id="CHEBI:57841"/>
        <dbReference type="ChEBI" id="CHEBI:62890"/>
        <dbReference type="EC" id="2.5.1.3"/>
    </reaction>
</comment>
<dbReference type="EMBL" id="AM039952">
    <property type="protein sequence ID" value="CAJ25263.1"/>
    <property type="molecule type" value="Genomic_DNA"/>
</dbReference>
<evidence type="ECO:0000256" key="9">
    <source>
        <dbReference type="HAMAP-Rule" id="MF_00097"/>
    </source>
</evidence>
<dbReference type="GO" id="GO:0009228">
    <property type="term" value="P:thiamine biosynthetic process"/>
    <property type="evidence" value="ECO:0007669"/>
    <property type="project" value="UniProtKB-KW"/>
</dbReference>
<dbReference type="NCBIfam" id="TIGR00693">
    <property type="entry name" value="thiE"/>
    <property type="match status" value="1"/>
</dbReference>
<name>Q3BPQ0_XANE5</name>
<dbReference type="KEGG" id="xcv:XCV3532"/>
<gene>
    <name evidence="9 13" type="primary">thiE</name>
    <name evidence="13" type="ordered locus">XCV3532</name>
</gene>
<feature type="binding site" evidence="9">
    <location>
        <position position="193"/>
    </location>
    <ligand>
        <name>2-[(2R,5Z)-2-carboxy-4-methylthiazol-5(2H)-ylidene]ethyl phosphate</name>
        <dbReference type="ChEBI" id="CHEBI:62899"/>
    </ligand>
</feature>
<feature type="binding site" evidence="9">
    <location>
        <begin position="164"/>
        <end position="166"/>
    </location>
    <ligand>
        <name>2-[(2R,5Z)-2-carboxy-4-methylthiazol-5(2H)-ylidene]ethyl phosphate</name>
        <dbReference type="ChEBI" id="CHEBI:62899"/>
    </ligand>
</feature>
<evidence type="ECO:0000256" key="7">
    <source>
        <dbReference type="ARBA" id="ARBA00047851"/>
    </source>
</evidence>
<feature type="binding site" evidence="9">
    <location>
        <position position="137"/>
    </location>
    <ligand>
        <name>4-amino-2-methyl-5-(diphosphooxymethyl)pyrimidine</name>
        <dbReference type="ChEBI" id="CHEBI:57841"/>
    </ligand>
</feature>
<feature type="binding site" evidence="9">
    <location>
        <position position="167"/>
    </location>
    <ligand>
        <name>4-amino-2-methyl-5-(diphosphooxymethyl)pyrimidine</name>
        <dbReference type="ChEBI" id="CHEBI:57841"/>
    </ligand>
</feature>
<dbReference type="PANTHER" id="PTHR20857:SF15">
    <property type="entry name" value="THIAMINE-PHOSPHATE SYNTHASE"/>
    <property type="match status" value="1"/>
</dbReference>
<dbReference type="GO" id="GO:0000287">
    <property type="term" value="F:magnesium ion binding"/>
    <property type="evidence" value="ECO:0007669"/>
    <property type="project" value="UniProtKB-UniRule"/>
</dbReference>
<keyword evidence="2 9" id="KW-0808">Transferase</keyword>
<evidence type="ECO:0000256" key="6">
    <source>
        <dbReference type="ARBA" id="ARBA00047334"/>
    </source>
</evidence>
<dbReference type="STRING" id="456327.BJD11_05075"/>
<dbReference type="HAMAP" id="MF_00097">
    <property type="entry name" value="TMP_synthase"/>
    <property type="match status" value="1"/>
</dbReference>
<reference evidence="13 14" key="1">
    <citation type="journal article" date="2005" name="J. Bacteriol.">
        <title>Insights into genome plasticity and pathogenicity of the plant pathogenic Bacterium Xanthomonas campestris pv. vesicatoria revealed by the complete genome sequence.</title>
        <authorList>
            <person name="Thieme F."/>
            <person name="Koebnik R."/>
            <person name="Bekel T."/>
            <person name="Berger C."/>
            <person name="Boch J."/>
            <person name="Buettner D."/>
            <person name="Caldana C."/>
            <person name="Gaigalat L."/>
            <person name="Goesmann A."/>
            <person name="Kay S."/>
            <person name="Kirchner O."/>
            <person name="Lanz C."/>
            <person name="Linke B."/>
            <person name="McHardy A.C."/>
            <person name="Meyer F."/>
            <person name="Mittenhuber G."/>
            <person name="Nies D.H."/>
            <person name="Niesbach-Kloesgen U."/>
            <person name="Patschkowski T."/>
            <person name="Rueckert C."/>
            <person name="Rupp O."/>
            <person name="Schneicker S."/>
            <person name="Schuster S.C."/>
            <person name="Vorhoelter F.J."/>
            <person name="Weber E."/>
            <person name="Puehler A."/>
            <person name="Bonas U."/>
            <person name="Bartels D."/>
            <person name="Kaiser O."/>
        </authorList>
    </citation>
    <scope>NUCLEOTIDE SEQUENCE [LARGE SCALE GENOMIC DNA]</scope>
    <source>
        <strain evidence="13 14">85-10</strain>
    </source>
</reference>
<keyword evidence="5 9" id="KW-0784">Thiamine biosynthesis</keyword>
<evidence type="ECO:0000256" key="1">
    <source>
        <dbReference type="ARBA" id="ARBA00005165"/>
    </source>
</evidence>
<comment type="function">
    <text evidence="9">Condenses 4-methyl-5-(beta-hydroxyethyl)thiazole monophosphate (THZ-P) and 2-methyl-4-amino-5-hydroxymethyl pyrimidine pyrophosphate (HMP-PP) to form thiamine monophosphate (TMP).</text>
</comment>
<dbReference type="AlphaFoldDB" id="Q3BPQ0"/>
<dbReference type="EC" id="2.5.1.3" evidence="9"/>
<dbReference type="InterPro" id="IPR036206">
    <property type="entry name" value="ThiamineP_synth_sf"/>
</dbReference>
<proteinExistence type="inferred from homology"/>
<feature type="binding site" evidence="9">
    <location>
        <position position="118"/>
    </location>
    <ligand>
        <name>Mg(2+)</name>
        <dbReference type="ChEBI" id="CHEBI:18420"/>
    </ligand>
</feature>
<protein>
    <recommendedName>
        <fullName evidence="9">Thiamine-phosphate synthase</fullName>
        <shortName evidence="9">TP synthase</shortName>
        <shortName evidence="9">TPS</shortName>
        <ecNumber evidence="9">2.5.1.3</ecNumber>
    </recommendedName>
    <alternativeName>
        <fullName evidence="9">Thiamine-phosphate pyrophosphorylase</fullName>
        <shortName evidence="9">TMP pyrophosphorylase</shortName>
        <shortName evidence="9">TMP-PPase</shortName>
    </alternativeName>
</protein>
<dbReference type="Proteomes" id="UP000007069">
    <property type="component" value="Chromosome"/>
</dbReference>
<dbReference type="Gene3D" id="3.20.20.70">
    <property type="entry name" value="Aldolase class I"/>
    <property type="match status" value="1"/>
</dbReference>
<comment type="similarity">
    <text evidence="9 10">Belongs to the thiamine-phosphate synthase family.</text>
</comment>
<feature type="binding site" evidence="9">
    <location>
        <begin position="213"/>
        <end position="214"/>
    </location>
    <ligand>
        <name>2-[(2R,5Z)-2-carboxy-4-methylthiazol-5(2H)-ylidene]ethyl phosphate</name>
        <dbReference type="ChEBI" id="CHEBI:62899"/>
    </ligand>
</feature>
<dbReference type="GO" id="GO:0009229">
    <property type="term" value="P:thiamine diphosphate biosynthetic process"/>
    <property type="evidence" value="ECO:0007669"/>
    <property type="project" value="UniProtKB-UniRule"/>
</dbReference>
<evidence type="ECO:0000256" key="4">
    <source>
        <dbReference type="ARBA" id="ARBA00022842"/>
    </source>
</evidence>
<dbReference type="HOGENOM" id="CLU_018272_3_1_6"/>
<evidence type="ECO:0000313" key="14">
    <source>
        <dbReference type="Proteomes" id="UP000007069"/>
    </source>
</evidence>
<keyword evidence="4 9" id="KW-0460">Magnesium</keyword>
<dbReference type="eggNOG" id="COG0352">
    <property type="taxonomic scope" value="Bacteria"/>
</dbReference>
<organism evidence="13 14">
    <name type="scientific">Xanthomonas euvesicatoria pv. vesicatoria (strain 85-10)</name>
    <name type="common">Xanthomonas campestris pv. vesicatoria</name>
    <dbReference type="NCBI Taxonomy" id="316273"/>
    <lineage>
        <taxon>Bacteria</taxon>
        <taxon>Pseudomonadati</taxon>
        <taxon>Pseudomonadota</taxon>
        <taxon>Gammaproteobacteria</taxon>
        <taxon>Lysobacterales</taxon>
        <taxon>Lysobacteraceae</taxon>
        <taxon>Xanthomonas</taxon>
    </lineage>
</organism>
<evidence type="ECO:0000256" key="3">
    <source>
        <dbReference type="ARBA" id="ARBA00022723"/>
    </source>
</evidence>
<sequence length="240" mass="24999">MSRSSDNRGHATVGLHCPIPSTAFGSVAMPNRLDVRGVYLITPDEPNTQRLLLRTAPLLGSITWLQYRNKQADAALRLRQAGALREACAAHGVPLIINDDAQLAAQVGAQGVHLGEDDGDVAAARALLGEQAIIGVSSYDDIERARAAAEAGANYVAFGAFFPTTTKQTTRRATPALLQQAAELNLPRVAIGGIAPAQVTALVTAGADLIAVVSGVYAAPDPVAAVQEYRAGFAAQRGKL</sequence>
<feature type="binding site" evidence="9">
    <location>
        <position position="99"/>
    </location>
    <ligand>
        <name>Mg(2+)</name>
        <dbReference type="ChEBI" id="CHEBI:18420"/>
    </ligand>
</feature>